<comment type="similarity">
    <text evidence="1">Belongs to the UbiA prenyltransferase family.</text>
</comment>
<evidence type="ECO:0000313" key="5">
    <source>
        <dbReference type="Proteomes" id="UP001187192"/>
    </source>
</evidence>
<keyword evidence="2" id="KW-0808">Transferase</keyword>
<gene>
    <name evidence="4" type="ORF">TIFTF001_021691</name>
</gene>
<keyword evidence="3" id="KW-0812">Transmembrane</keyword>
<keyword evidence="3" id="KW-1133">Transmembrane helix</keyword>
<evidence type="ECO:0000313" key="4">
    <source>
        <dbReference type="EMBL" id="GMN52550.1"/>
    </source>
</evidence>
<evidence type="ECO:0000256" key="3">
    <source>
        <dbReference type="SAM" id="Phobius"/>
    </source>
</evidence>
<keyword evidence="5" id="KW-1185">Reference proteome</keyword>
<dbReference type="Proteomes" id="UP001187192">
    <property type="component" value="Unassembled WGS sequence"/>
</dbReference>
<dbReference type="PANTHER" id="PTHR43009:SF10">
    <property type="entry name" value="HOMOGENTISATE SOLANESYLTRANSFERASE, CHLOROPLASTIC"/>
    <property type="match status" value="1"/>
</dbReference>
<reference evidence="4" key="1">
    <citation type="submission" date="2023-07" db="EMBL/GenBank/DDBJ databases">
        <title>draft genome sequence of fig (Ficus carica).</title>
        <authorList>
            <person name="Takahashi T."/>
            <person name="Nishimura K."/>
        </authorList>
    </citation>
    <scope>NUCLEOTIDE SEQUENCE</scope>
</reference>
<organism evidence="4 5">
    <name type="scientific">Ficus carica</name>
    <name type="common">Common fig</name>
    <dbReference type="NCBI Taxonomy" id="3494"/>
    <lineage>
        <taxon>Eukaryota</taxon>
        <taxon>Viridiplantae</taxon>
        <taxon>Streptophyta</taxon>
        <taxon>Embryophyta</taxon>
        <taxon>Tracheophyta</taxon>
        <taxon>Spermatophyta</taxon>
        <taxon>Magnoliopsida</taxon>
        <taxon>eudicotyledons</taxon>
        <taxon>Gunneridae</taxon>
        <taxon>Pentapetalae</taxon>
        <taxon>rosids</taxon>
        <taxon>fabids</taxon>
        <taxon>Rosales</taxon>
        <taxon>Moraceae</taxon>
        <taxon>Ficeae</taxon>
        <taxon>Ficus</taxon>
    </lineage>
</organism>
<sequence>MQTSGGLHNVGVLYSTIASLGLQFCWSPPITFIVAFAILFFVVISISKDLTDVEGDLKNNIRTFTAIFGPRNITFFCTGMLLLNYVSGILAAICMPQAKKLDKANYTQEASAKFYNFLWNLLNLEFLLFPFI</sequence>
<dbReference type="EMBL" id="BTGU01000042">
    <property type="protein sequence ID" value="GMN52550.1"/>
    <property type="molecule type" value="Genomic_DNA"/>
</dbReference>
<proteinExistence type="inferred from homology"/>
<keyword evidence="3" id="KW-0472">Membrane</keyword>
<protein>
    <submittedName>
        <fullName evidence="4">Uncharacterized protein</fullName>
    </submittedName>
</protein>
<accession>A0AA88AHY8</accession>
<feature type="transmembrane region" description="Helical" evidence="3">
    <location>
        <begin position="12"/>
        <end position="44"/>
    </location>
</feature>
<name>A0AA88AHY8_FICCA</name>
<evidence type="ECO:0000256" key="2">
    <source>
        <dbReference type="ARBA" id="ARBA00022679"/>
    </source>
</evidence>
<dbReference type="AlphaFoldDB" id="A0AA88AHY8"/>
<evidence type="ECO:0000256" key="1">
    <source>
        <dbReference type="ARBA" id="ARBA00005985"/>
    </source>
</evidence>
<dbReference type="PANTHER" id="PTHR43009">
    <property type="entry name" value="HOMOGENTISATE SOLANESYLTRANSFERASE, CHLOROPLASTIC"/>
    <property type="match status" value="1"/>
</dbReference>
<dbReference type="GO" id="GO:0016740">
    <property type="term" value="F:transferase activity"/>
    <property type="evidence" value="ECO:0007669"/>
    <property type="project" value="UniProtKB-KW"/>
</dbReference>
<feature type="transmembrane region" description="Helical" evidence="3">
    <location>
        <begin position="73"/>
        <end position="93"/>
    </location>
</feature>
<comment type="caution">
    <text evidence="4">The sequence shown here is derived from an EMBL/GenBank/DDBJ whole genome shotgun (WGS) entry which is preliminary data.</text>
</comment>